<dbReference type="EMBL" id="BNAJ01000014">
    <property type="protein sequence ID" value="GHF60522.1"/>
    <property type="molecule type" value="Genomic_DNA"/>
</dbReference>
<gene>
    <name evidence="2" type="ORF">GCM10017781_40900</name>
    <name evidence="3" type="ORF">HNQ07_004328</name>
</gene>
<dbReference type="RefSeq" id="WP_184115601.1">
    <property type="nucleotide sequence ID" value="NZ_BNAJ01000014.1"/>
</dbReference>
<reference evidence="2" key="4">
    <citation type="submission" date="2024-05" db="EMBL/GenBank/DDBJ databases">
        <authorList>
            <person name="Sun Q."/>
            <person name="Zhou Y."/>
        </authorList>
    </citation>
    <scope>NUCLEOTIDE SEQUENCE</scope>
    <source>
        <strain evidence="2">CGMCC 1.18437</strain>
    </source>
</reference>
<reference evidence="5" key="2">
    <citation type="journal article" date="2019" name="Int. J. Syst. Evol. Microbiol.">
        <title>The Global Catalogue of Microorganisms (GCM) 10K type strain sequencing project: providing services to taxonomists for standard genome sequencing and annotation.</title>
        <authorList>
            <consortium name="The Broad Institute Genomics Platform"/>
            <consortium name="The Broad Institute Genome Sequencing Center for Infectious Disease"/>
            <person name="Wu L."/>
            <person name="Ma J."/>
        </authorList>
    </citation>
    <scope>NUCLEOTIDE SEQUENCE [LARGE SCALE GENOMIC DNA]</scope>
    <source>
        <strain evidence="5">CGMCC 1.18437</strain>
    </source>
</reference>
<dbReference type="Proteomes" id="UP000539473">
    <property type="component" value="Unassembled WGS sequence"/>
</dbReference>
<dbReference type="AlphaFoldDB" id="A0A7W8KIH8"/>
<evidence type="ECO:0000313" key="5">
    <source>
        <dbReference type="Proteomes" id="UP000619376"/>
    </source>
</evidence>
<comment type="caution">
    <text evidence="3">The sequence shown here is derived from an EMBL/GenBank/DDBJ whole genome shotgun (WGS) entry which is preliminary data.</text>
</comment>
<name>A0A7W8KIH8_9DEIO</name>
<protein>
    <recommendedName>
        <fullName evidence="6">DUF2330 domain-containing protein</fullName>
    </recommendedName>
</protein>
<reference evidence="3 4" key="3">
    <citation type="submission" date="2020-08" db="EMBL/GenBank/DDBJ databases">
        <title>Genomic Encyclopedia of Type Strains, Phase IV (KMG-IV): sequencing the most valuable type-strain genomes for metagenomic binning, comparative biology and taxonomic classification.</title>
        <authorList>
            <person name="Goeker M."/>
        </authorList>
    </citation>
    <scope>NUCLEOTIDE SEQUENCE [LARGE SCALE GENOMIC DNA]</scope>
    <source>
        <strain evidence="3 4">DSM 27521</strain>
    </source>
</reference>
<keyword evidence="5" id="KW-1185">Reference proteome</keyword>
<dbReference type="PROSITE" id="PS51257">
    <property type="entry name" value="PROKAR_LIPOPROTEIN"/>
    <property type="match status" value="1"/>
</dbReference>
<evidence type="ECO:0000313" key="4">
    <source>
        <dbReference type="Proteomes" id="UP000539473"/>
    </source>
</evidence>
<accession>A0A7W8KIH8</accession>
<dbReference type="Proteomes" id="UP000619376">
    <property type="component" value="Unassembled WGS sequence"/>
</dbReference>
<reference evidence="2" key="1">
    <citation type="journal article" date="2014" name="Int. J. Syst. Evol. Microbiol.">
        <title>Complete genome of a new Firmicutes species belonging to the dominant human colonic microbiota ('Ruminococcus bicirculans') reveals two chromosomes and a selective capacity to utilize plant glucans.</title>
        <authorList>
            <consortium name="NISC Comparative Sequencing Program"/>
            <person name="Wegmann U."/>
            <person name="Louis P."/>
            <person name="Goesmann A."/>
            <person name="Henrissat B."/>
            <person name="Duncan S.H."/>
            <person name="Flint H.J."/>
        </authorList>
    </citation>
    <scope>NUCLEOTIDE SEQUENCE</scope>
    <source>
        <strain evidence="2">CGMCC 1.18437</strain>
    </source>
</reference>
<sequence>MRPLALALSLLVSSSLAGGAEPPLLGTPFCLASGCRLVATLTPGDEEQVLIYGLKGSPAAELRVWREGGRVTVARYVLRDTQGTAREKRAVMAAFFGAAFGAPFTAPDVDTLYRLIRADLVTVPVGGQRFILHSGFDAVSPDGQRWDWAVTATVDLPAAVRLRNDPWGKKPVLSFVWDNQPASRAALLTLTPAEQRRFDDLVGADRAQVFTGPFSASSPAAEVARDPAVRAYLAEQDRQMRALLGDRYAAFREWIRAFYTWPL</sequence>
<dbReference type="EMBL" id="JACHFK010000015">
    <property type="protein sequence ID" value="MBB5378821.1"/>
    <property type="molecule type" value="Genomic_DNA"/>
</dbReference>
<evidence type="ECO:0008006" key="6">
    <source>
        <dbReference type="Google" id="ProtNLM"/>
    </source>
</evidence>
<keyword evidence="1" id="KW-0732">Signal</keyword>
<evidence type="ECO:0000313" key="3">
    <source>
        <dbReference type="EMBL" id="MBB5378821.1"/>
    </source>
</evidence>
<feature type="signal peptide" evidence="1">
    <location>
        <begin position="1"/>
        <end position="19"/>
    </location>
</feature>
<evidence type="ECO:0000256" key="1">
    <source>
        <dbReference type="SAM" id="SignalP"/>
    </source>
</evidence>
<evidence type="ECO:0000313" key="2">
    <source>
        <dbReference type="EMBL" id="GHF60522.1"/>
    </source>
</evidence>
<proteinExistence type="predicted"/>
<feature type="chain" id="PRO_5031165229" description="DUF2330 domain-containing protein" evidence="1">
    <location>
        <begin position="20"/>
        <end position="263"/>
    </location>
</feature>
<organism evidence="3 4">
    <name type="scientific">Deinococcus metalli</name>
    <dbReference type="NCBI Taxonomy" id="1141878"/>
    <lineage>
        <taxon>Bacteria</taxon>
        <taxon>Thermotogati</taxon>
        <taxon>Deinococcota</taxon>
        <taxon>Deinococci</taxon>
        <taxon>Deinococcales</taxon>
        <taxon>Deinococcaceae</taxon>
        <taxon>Deinococcus</taxon>
    </lineage>
</organism>